<feature type="transmembrane region" description="Helical" evidence="7">
    <location>
        <begin position="329"/>
        <end position="349"/>
    </location>
</feature>
<evidence type="ECO:0000313" key="10">
    <source>
        <dbReference type="Proteomes" id="UP001177023"/>
    </source>
</evidence>
<evidence type="ECO:0000313" key="9">
    <source>
        <dbReference type="EMBL" id="CAJ0579076.1"/>
    </source>
</evidence>
<feature type="compositionally biased region" description="Basic residues" evidence="6">
    <location>
        <begin position="163"/>
        <end position="175"/>
    </location>
</feature>
<evidence type="ECO:0000256" key="5">
    <source>
        <dbReference type="ARBA" id="ARBA00023136"/>
    </source>
</evidence>
<dbReference type="AlphaFoldDB" id="A0AA36G816"/>
<dbReference type="InterPro" id="IPR051717">
    <property type="entry name" value="MFS_MFSD6"/>
</dbReference>
<dbReference type="SUPFAM" id="SSF103473">
    <property type="entry name" value="MFS general substrate transporter"/>
    <property type="match status" value="1"/>
</dbReference>
<feature type="compositionally biased region" description="Low complexity" evidence="6">
    <location>
        <begin position="178"/>
        <end position="189"/>
    </location>
</feature>
<feature type="transmembrane region" description="Helical" evidence="7">
    <location>
        <begin position="27"/>
        <end position="47"/>
    </location>
</feature>
<feature type="transmembrane region" description="Helical" evidence="7">
    <location>
        <begin position="566"/>
        <end position="583"/>
    </location>
</feature>
<feature type="transmembrane region" description="Helical" evidence="7">
    <location>
        <begin position="290"/>
        <end position="309"/>
    </location>
</feature>
<name>A0AA36G816_9BILA</name>
<feature type="transmembrane region" description="Helical" evidence="7">
    <location>
        <begin position="87"/>
        <end position="106"/>
    </location>
</feature>
<evidence type="ECO:0000259" key="8">
    <source>
        <dbReference type="PROSITE" id="PS50850"/>
    </source>
</evidence>
<evidence type="ECO:0000256" key="2">
    <source>
        <dbReference type="ARBA" id="ARBA00005241"/>
    </source>
</evidence>
<feature type="transmembrane region" description="Helical" evidence="7">
    <location>
        <begin position="250"/>
        <end position="269"/>
    </location>
</feature>
<dbReference type="InterPro" id="IPR020846">
    <property type="entry name" value="MFS_dom"/>
</dbReference>
<feature type="transmembrane region" description="Helical" evidence="7">
    <location>
        <begin position="476"/>
        <end position="498"/>
    </location>
</feature>
<keyword evidence="3 7" id="KW-0812">Transmembrane</keyword>
<gene>
    <name evidence="9" type="ORF">MSPICULIGERA_LOCUS17309</name>
</gene>
<dbReference type="GO" id="GO:0016020">
    <property type="term" value="C:membrane"/>
    <property type="evidence" value="ECO:0007669"/>
    <property type="project" value="UniProtKB-SubCell"/>
</dbReference>
<dbReference type="Gene3D" id="1.20.1250.20">
    <property type="entry name" value="MFS general substrate transporter like domains"/>
    <property type="match status" value="3"/>
</dbReference>
<protein>
    <recommendedName>
        <fullName evidence="8">Major facilitator superfamily (MFS) profile domain-containing protein</fullName>
    </recommendedName>
</protein>
<evidence type="ECO:0000256" key="6">
    <source>
        <dbReference type="SAM" id="MobiDB-lite"/>
    </source>
</evidence>
<sequence>MEDSAGQVRTVRFLGQAFSRESLMCRLFYLFFFASFGSLFPLLGVYFKQLGMTATQAGILLGCRPFLEMASHPFWGSFASRFKKEKLLLIFSLGSLIVFTLAIGFVQPSTQYCVSIMESEAGEAVKPQENDTCISLLTNAGEVIPGGAVGFLKKKIGLGRRKRATKEKTRGRARSKITTTTTPEPTTPPKVVTENIDLSTVEKPETAIVGISPVYITREEVCNYDEEAYGILVTPPHSTRVYKQPVVEQAFMMLLLLIIFGEFLSTPALSIADAATLNACKDHPKEFGKIRLFGSVGWGAAMFIMGIALDYSDTFRNHPCPVKNSTEKNYVLCFVMCTIFIMAAMLIATQLKFGAESVRSDEATALAMDARAEEVAPALAEKARNRQAQVDTTTQNSLLITLKSLNNLHTIIFLVLVTIFGMGTGVVFSFLYWTLQDLGGSPSLFGMLSVVNHLGEIIVFFYAFKIINKLGHMRTIYACLLVNTVRFIILALIDNAFLAIPLQLVQGLVLGTLWACASSYITLIAPANAKASSQQILFLLYQGLGKGMGSILAGICIQSLGSRVTFVLYGLFCAVAAGAGFAINKFYKYDGIKYSAGMFDDEECDILAPQGLPSLRTDMHDAFAPQTAVSNANYGAIDPQQDAYDRYVSSAQ</sequence>
<dbReference type="PROSITE" id="PS50850">
    <property type="entry name" value="MFS"/>
    <property type="match status" value="1"/>
</dbReference>
<feature type="non-terminal residue" evidence="9">
    <location>
        <position position="652"/>
    </location>
</feature>
<dbReference type="PANTHER" id="PTHR16172">
    <property type="entry name" value="MAJOR FACILITATOR SUPERFAMILY DOMAIN-CONTAINING PROTEIN 6-LIKE"/>
    <property type="match status" value="1"/>
</dbReference>
<evidence type="ECO:0000256" key="7">
    <source>
        <dbReference type="SAM" id="Phobius"/>
    </source>
</evidence>
<feature type="transmembrane region" description="Helical" evidence="7">
    <location>
        <begin position="537"/>
        <end position="560"/>
    </location>
</feature>
<comment type="subcellular location">
    <subcellularLocation>
        <location evidence="1">Membrane</location>
        <topology evidence="1">Multi-pass membrane protein</topology>
    </subcellularLocation>
</comment>
<comment type="caution">
    <text evidence="9">The sequence shown here is derived from an EMBL/GenBank/DDBJ whole genome shotgun (WGS) entry which is preliminary data.</text>
</comment>
<evidence type="ECO:0000256" key="4">
    <source>
        <dbReference type="ARBA" id="ARBA00022989"/>
    </source>
</evidence>
<keyword evidence="10" id="KW-1185">Reference proteome</keyword>
<evidence type="ECO:0000256" key="3">
    <source>
        <dbReference type="ARBA" id="ARBA00022692"/>
    </source>
</evidence>
<dbReference type="GO" id="GO:0022857">
    <property type="term" value="F:transmembrane transporter activity"/>
    <property type="evidence" value="ECO:0007669"/>
    <property type="project" value="InterPro"/>
</dbReference>
<dbReference type="InterPro" id="IPR024989">
    <property type="entry name" value="MFS_assoc_dom"/>
</dbReference>
<accession>A0AA36G816</accession>
<feature type="region of interest" description="Disordered" evidence="6">
    <location>
        <begin position="163"/>
        <end position="189"/>
    </location>
</feature>
<dbReference type="PANTHER" id="PTHR16172:SF2">
    <property type="entry name" value="MAJOR FACILITATOR SUPERFAMILY DOMAIN-CONTAINING PROTEIN 6"/>
    <property type="match status" value="1"/>
</dbReference>
<dbReference type="CDD" id="cd17335">
    <property type="entry name" value="MFS_MFSD6"/>
    <property type="match status" value="1"/>
</dbReference>
<proteinExistence type="inferred from homology"/>
<comment type="similarity">
    <text evidence="2">Belongs to the major facilitator superfamily. MFSD6 family.</text>
</comment>
<feature type="domain" description="Major facilitator superfamily (MFS) profile" evidence="8">
    <location>
        <begin position="409"/>
        <end position="652"/>
    </location>
</feature>
<keyword evidence="5 7" id="KW-0472">Membrane</keyword>
<feature type="transmembrane region" description="Helical" evidence="7">
    <location>
        <begin position="504"/>
        <end position="525"/>
    </location>
</feature>
<keyword evidence="4 7" id="KW-1133">Transmembrane helix</keyword>
<dbReference type="InterPro" id="IPR036259">
    <property type="entry name" value="MFS_trans_sf"/>
</dbReference>
<evidence type="ECO:0000256" key="1">
    <source>
        <dbReference type="ARBA" id="ARBA00004141"/>
    </source>
</evidence>
<feature type="transmembrane region" description="Helical" evidence="7">
    <location>
        <begin position="411"/>
        <end position="432"/>
    </location>
</feature>
<reference evidence="9" key="1">
    <citation type="submission" date="2023-06" db="EMBL/GenBank/DDBJ databases">
        <authorList>
            <person name="Delattre M."/>
        </authorList>
    </citation>
    <scope>NUCLEOTIDE SEQUENCE</scope>
    <source>
        <strain evidence="9">AF72</strain>
    </source>
</reference>
<dbReference type="Pfam" id="PF12832">
    <property type="entry name" value="MFS_1_like"/>
    <property type="match status" value="1"/>
</dbReference>
<dbReference type="Proteomes" id="UP001177023">
    <property type="component" value="Unassembled WGS sequence"/>
</dbReference>
<dbReference type="EMBL" id="CATQJA010002655">
    <property type="protein sequence ID" value="CAJ0579076.1"/>
    <property type="molecule type" value="Genomic_DNA"/>
</dbReference>
<feature type="transmembrane region" description="Helical" evidence="7">
    <location>
        <begin position="444"/>
        <end position="464"/>
    </location>
</feature>
<organism evidence="9 10">
    <name type="scientific">Mesorhabditis spiculigera</name>
    <dbReference type="NCBI Taxonomy" id="96644"/>
    <lineage>
        <taxon>Eukaryota</taxon>
        <taxon>Metazoa</taxon>
        <taxon>Ecdysozoa</taxon>
        <taxon>Nematoda</taxon>
        <taxon>Chromadorea</taxon>
        <taxon>Rhabditida</taxon>
        <taxon>Rhabditina</taxon>
        <taxon>Rhabditomorpha</taxon>
        <taxon>Rhabditoidea</taxon>
        <taxon>Rhabditidae</taxon>
        <taxon>Mesorhabditinae</taxon>
        <taxon>Mesorhabditis</taxon>
    </lineage>
</organism>